<dbReference type="Gene3D" id="3.30.70.100">
    <property type="match status" value="1"/>
</dbReference>
<dbReference type="CDD" id="cd00371">
    <property type="entry name" value="HMA"/>
    <property type="match status" value="1"/>
</dbReference>
<protein>
    <submittedName>
        <fullName evidence="3">Heavy-metal-associated domain-containing protein</fullName>
    </submittedName>
</protein>
<accession>A0A941JSJ0</accession>
<feature type="domain" description="HMA" evidence="2">
    <location>
        <begin position="1"/>
        <end position="64"/>
    </location>
</feature>
<evidence type="ECO:0000313" key="3">
    <source>
        <dbReference type="EMBL" id="MBR8826887.1"/>
    </source>
</evidence>
<dbReference type="GO" id="GO:0046872">
    <property type="term" value="F:metal ion binding"/>
    <property type="evidence" value="ECO:0007669"/>
    <property type="project" value="UniProtKB-KW"/>
</dbReference>
<evidence type="ECO:0000313" key="4">
    <source>
        <dbReference type="Proteomes" id="UP000767446"/>
    </source>
</evidence>
<dbReference type="SUPFAM" id="SSF55008">
    <property type="entry name" value="HMA, heavy metal-associated domain"/>
    <property type="match status" value="1"/>
</dbReference>
<evidence type="ECO:0000259" key="2">
    <source>
        <dbReference type="PROSITE" id="PS50846"/>
    </source>
</evidence>
<dbReference type="InterPro" id="IPR036163">
    <property type="entry name" value="HMA_dom_sf"/>
</dbReference>
<reference evidence="3" key="1">
    <citation type="submission" date="2021-02" db="EMBL/GenBank/DDBJ databases">
        <title>Metagenome analyses of Stigonema ocellatum DSM 106950, Chlorogloea purpurea SAG 13.99 and Gomphosphaeria aponina DSM 107014.</title>
        <authorList>
            <person name="Marter P."/>
            <person name="Huang S."/>
        </authorList>
    </citation>
    <scope>NUCLEOTIDE SEQUENCE</scope>
    <source>
        <strain evidence="3">JP213</strain>
    </source>
</reference>
<comment type="caution">
    <text evidence="3">The sequence shown here is derived from an EMBL/GenBank/DDBJ whole genome shotgun (WGS) entry which is preliminary data.</text>
</comment>
<dbReference type="Proteomes" id="UP000767446">
    <property type="component" value="Unassembled WGS sequence"/>
</dbReference>
<proteinExistence type="predicted"/>
<gene>
    <name evidence="3" type="ORF">DSM107014_03110</name>
</gene>
<dbReference type="InterPro" id="IPR017969">
    <property type="entry name" value="Heavy-metal-associated_CS"/>
</dbReference>
<dbReference type="AlphaFoldDB" id="A0A941JSJ0"/>
<evidence type="ECO:0000256" key="1">
    <source>
        <dbReference type="ARBA" id="ARBA00022723"/>
    </source>
</evidence>
<dbReference type="PROSITE" id="PS01047">
    <property type="entry name" value="HMA_1"/>
    <property type="match status" value="1"/>
</dbReference>
<name>A0A941JSJ0_9CHRO</name>
<dbReference type="Pfam" id="PF00403">
    <property type="entry name" value="HMA"/>
    <property type="match status" value="1"/>
</dbReference>
<dbReference type="EMBL" id="JADQBC010000014">
    <property type="protein sequence ID" value="MBR8826887.1"/>
    <property type="molecule type" value="Genomic_DNA"/>
</dbReference>
<dbReference type="InterPro" id="IPR006121">
    <property type="entry name" value="HMA_dom"/>
</dbReference>
<dbReference type="PROSITE" id="PS50846">
    <property type="entry name" value="HMA_2"/>
    <property type="match status" value="1"/>
</dbReference>
<organism evidence="3 4">
    <name type="scientific">Gomphosphaeria aponina SAG 52.96 = DSM 107014</name>
    <dbReference type="NCBI Taxonomy" id="1521640"/>
    <lineage>
        <taxon>Bacteria</taxon>
        <taxon>Bacillati</taxon>
        <taxon>Cyanobacteriota</taxon>
        <taxon>Cyanophyceae</taxon>
        <taxon>Oscillatoriophycideae</taxon>
        <taxon>Chroococcales</taxon>
        <taxon>Gomphosphaeriaceae</taxon>
        <taxon>Gomphosphaeria</taxon>
    </lineage>
</organism>
<sequence length="64" mass="6958">MVMTLKVPSMVCEGCGERITKEINTHDPEAKVNVDLTGKIVTVESTLSEESIKEMIVAVGHTVE</sequence>
<keyword evidence="1" id="KW-0479">Metal-binding</keyword>